<dbReference type="InterPro" id="IPR029028">
    <property type="entry name" value="Alpha/beta_knot_MTases"/>
</dbReference>
<comment type="caution">
    <text evidence="7">Lacks conserved residue(s) required for the propagation of feature annotation.</text>
</comment>
<keyword evidence="2 7" id="KW-0489">Methyltransferase</keyword>
<feature type="domain" description="RNA methyltransferase SpoU/TrmH type C-terminal" evidence="10">
    <location>
        <begin position="163"/>
        <end position="215"/>
    </location>
</feature>
<feature type="region of interest" description="Disordered" evidence="8">
    <location>
        <begin position="231"/>
        <end position="259"/>
    </location>
</feature>
<dbReference type="PANTHER" id="PTHR43453">
    <property type="entry name" value="RRNA METHYLASE-LIKE"/>
    <property type="match status" value="1"/>
</dbReference>
<feature type="domain" description="tRNA/rRNA methyltransferase SpoU type" evidence="9">
    <location>
        <begin position="20"/>
        <end position="158"/>
    </location>
</feature>
<sequence length="259" mass="29061">MTPERLARIKQTLNTRQPDLSVLTDQVHKPRNLSAIIRSCDAFGLANMHVVWPKEGFRAFRKTAGGSYNWVTTHTHRSMDEAIAALKGQGHKLYAAQLSDRAIDFREADYTVPCTVVMGNEVDGVSADAAAKADEHIVIPMMGMVESLNVSSACAIILSEAQRQRKLAGMFDQRRLPDDEYNRLLFCWCQPTVKRYCDDRNLPYPPIDPDTGELIDGVGWMQEVRKLRANRSRWNGEPVTPPEPRDTAEAVPAKPWEAG</sequence>
<dbReference type="Pfam" id="PF12105">
    <property type="entry name" value="SpoU_methylas_C"/>
    <property type="match status" value="1"/>
</dbReference>
<dbReference type="GO" id="GO:0002938">
    <property type="term" value="P:tRNA guanine ribose methylation"/>
    <property type="evidence" value="ECO:0007669"/>
    <property type="project" value="UniProtKB-UniRule"/>
</dbReference>
<evidence type="ECO:0000256" key="2">
    <source>
        <dbReference type="ARBA" id="ARBA00022603"/>
    </source>
</evidence>
<dbReference type="GO" id="GO:0141100">
    <property type="term" value="F:tRNA (guanine(18)-2'-O)-methyltransferase activity"/>
    <property type="evidence" value="ECO:0007669"/>
    <property type="project" value="UniProtKB-UniRule"/>
</dbReference>
<evidence type="ECO:0000256" key="5">
    <source>
        <dbReference type="ARBA" id="ARBA00022694"/>
    </source>
</evidence>
<keyword evidence="3 7" id="KW-0808">Transferase</keyword>
<evidence type="ECO:0000256" key="6">
    <source>
        <dbReference type="ARBA" id="ARBA00022884"/>
    </source>
</evidence>
<dbReference type="EMBL" id="BGZH01000001">
    <property type="protein sequence ID" value="GBO83232.1"/>
    <property type="molecule type" value="Genomic_DNA"/>
</dbReference>
<dbReference type="InterPro" id="IPR033671">
    <property type="entry name" value="TrmH"/>
</dbReference>
<dbReference type="EC" id="2.1.1.34" evidence="7"/>
<dbReference type="CDD" id="cd18092">
    <property type="entry name" value="SpoU-like_TrmH"/>
    <property type="match status" value="1"/>
</dbReference>
<feature type="binding site" evidence="7">
    <location>
        <position position="139"/>
    </location>
    <ligand>
        <name>S-adenosyl-L-methionine</name>
        <dbReference type="ChEBI" id="CHEBI:59789"/>
    </ligand>
</feature>
<dbReference type="RefSeq" id="WP_069183054.1">
    <property type="nucleotide sequence ID" value="NZ_BGZH01000001.1"/>
</dbReference>
<evidence type="ECO:0000259" key="10">
    <source>
        <dbReference type="Pfam" id="PF12105"/>
    </source>
</evidence>
<feature type="binding site" evidence="7">
    <location>
        <position position="148"/>
    </location>
    <ligand>
        <name>S-adenosyl-L-methionine</name>
        <dbReference type="ChEBI" id="CHEBI:59789"/>
    </ligand>
</feature>
<proteinExistence type="inferred from homology"/>
<reference evidence="11 12" key="1">
    <citation type="journal article" date="2019" name="J. Gen. Appl. Microbiol.">
        <title>Aerobic degradation of cis-dichloroethene by the marine bacterium Marinobacter salsuginis strain 5N-3.</title>
        <authorList>
            <person name="Inoue Y."/>
            <person name="Fukunaga Y."/>
            <person name="Katsumata H."/>
            <person name="Ohji S."/>
            <person name="Hosoyama A."/>
            <person name="Mori K."/>
            <person name="Ando K."/>
        </authorList>
    </citation>
    <scope>NUCLEOTIDE SEQUENCE [LARGE SCALE GENOMIC DNA]</scope>
    <source>
        <strain evidence="11 12">5N-3</strain>
    </source>
</reference>
<dbReference type="HAMAP" id="MF_02060">
    <property type="entry name" value="tRNA_methyltr_TrmH"/>
    <property type="match status" value="1"/>
</dbReference>
<dbReference type="InterPro" id="IPR001537">
    <property type="entry name" value="SpoU_MeTrfase"/>
</dbReference>
<protein>
    <recommendedName>
        <fullName evidence="7">tRNA (guanosine(18)-2'-O)-methyltransferase</fullName>
        <ecNumber evidence="7">2.1.1.34</ecNumber>
    </recommendedName>
    <alternativeName>
        <fullName evidence="7">tRNA [Gm18] methyltransferase</fullName>
    </alternativeName>
</protein>
<dbReference type="InterPro" id="IPR029026">
    <property type="entry name" value="tRNA_m1G_MTases_N"/>
</dbReference>
<keyword evidence="5 7" id="KW-0819">tRNA processing</keyword>
<dbReference type="InterPro" id="IPR022724">
    <property type="entry name" value="rRNA_MeTrfase_SpoU_C"/>
</dbReference>
<evidence type="ECO:0000313" key="11">
    <source>
        <dbReference type="EMBL" id="GBO83232.1"/>
    </source>
</evidence>
<organism evidence="11 12">
    <name type="scientific">Marinobacter salsuginis</name>
    <dbReference type="NCBI Taxonomy" id="418719"/>
    <lineage>
        <taxon>Bacteria</taxon>
        <taxon>Pseudomonadati</taxon>
        <taxon>Pseudomonadota</taxon>
        <taxon>Gammaproteobacteria</taxon>
        <taxon>Pseudomonadales</taxon>
        <taxon>Marinobacteraceae</taxon>
        <taxon>Marinobacter</taxon>
    </lineage>
</organism>
<dbReference type="PANTHER" id="PTHR43453:SF1">
    <property type="entry name" value="TRNA_RRNA METHYLTRANSFERASE SPOU TYPE DOMAIN-CONTAINING PROTEIN"/>
    <property type="match status" value="1"/>
</dbReference>
<evidence type="ECO:0000313" key="12">
    <source>
        <dbReference type="Proteomes" id="UP000340077"/>
    </source>
</evidence>
<name>A0A5M3PJY8_9GAMM</name>
<keyword evidence="6 7" id="KW-0694">RNA-binding</keyword>
<dbReference type="SUPFAM" id="SSF75217">
    <property type="entry name" value="alpha/beta knot"/>
    <property type="match status" value="1"/>
</dbReference>
<comment type="caution">
    <text evidence="11">The sequence shown here is derived from an EMBL/GenBank/DDBJ whole genome shotgun (WGS) entry which is preliminary data.</text>
</comment>
<dbReference type="AlphaFoldDB" id="A0A5M3PJY8"/>
<gene>
    <name evidence="7 11" type="primary">trmH</name>
    <name evidence="11" type="ORF">MS5N3_06830</name>
</gene>
<evidence type="ECO:0000256" key="3">
    <source>
        <dbReference type="ARBA" id="ARBA00022679"/>
    </source>
</evidence>
<comment type="catalytic activity">
    <reaction evidence="7">
        <text>guanosine(18) in tRNA + S-adenosyl-L-methionine = 2'-O-methylguanosine(18) in tRNA + S-adenosyl-L-homocysteine + H(+)</text>
        <dbReference type="Rhea" id="RHEA:20077"/>
        <dbReference type="Rhea" id="RHEA-COMP:10190"/>
        <dbReference type="Rhea" id="RHEA-COMP:10192"/>
        <dbReference type="ChEBI" id="CHEBI:15378"/>
        <dbReference type="ChEBI" id="CHEBI:57856"/>
        <dbReference type="ChEBI" id="CHEBI:59789"/>
        <dbReference type="ChEBI" id="CHEBI:74269"/>
        <dbReference type="ChEBI" id="CHEBI:74445"/>
        <dbReference type="EC" id="2.1.1.34"/>
    </reaction>
</comment>
<dbReference type="NCBIfam" id="NF008295">
    <property type="entry name" value="PRK11081.1"/>
    <property type="match status" value="1"/>
</dbReference>
<evidence type="ECO:0000256" key="7">
    <source>
        <dbReference type="HAMAP-Rule" id="MF_02060"/>
    </source>
</evidence>
<accession>A0A5M3PJY8</accession>
<keyword evidence="4 7" id="KW-0949">S-adenosyl-L-methionine</keyword>
<dbReference type="Gene3D" id="3.40.1280.10">
    <property type="match status" value="1"/>
</dbReference>
<comment type="similarity">
    <text evidence="7">Belongs to the class IV-like SAM-binding methyltransferase superfamily. RNA methyltransferase TrmH family.</text>
</comment>
<comment type="function">
    <text evidence="7">Catalyzes the 2'-O methylation of guanosine at position 18 in tRNA.</text>
</comment>
<evidence type="ECO:0000256" key="4">
    <source>
        <dbReference type="ARBA" id="ARBA00022691"/>
    </source>
</evidence>
<evidence type="ECO:0000256" key="8">
    <source>
        <dbReference type="SAM" id="MobiDB-lite"/>
    </source>
</evidence>
<dbReference type="Proteomes" id="UP000340077">
    <property type="component" value="Unassembled WGS sequence"/>
</dbReference>
<dbReference type="GO" id="GO:0000049">
    <property type="term" value="F:tRNA binding"/>
    <property type="evidence" value="ECO:0007669"/>
    <property type="project" value="UniProtKB-UniRule"/>
</dbReference>
<dbReference type="Pfam" id="PF00588">
    <property type="entry name" value="SpoU_methylase"/>
    <property type="match status" value="1"/>
</dbReference>
<evidence type="ECO:0000259" key="9">
    <source>
        <dbReference type="Pfam" id="PF00588"/>
    </source>
</evidence>
<evidence type="ECO:0000256" key="1">
    <source>
        <dbReference type="ARBA" id="ARBA00022555"/>
    </source>
</evidence>
<keyword evidence="12" id="KW-1185">Reference proteome</keyword>
<keyword evidence="1 7" id="KW-0820">tRNA-binding</keyword>